<keyword evidence="3" id="KW-1185">Reference proteome</keyword>
<dbReference type="SUPFAM" id="SSF56349">
    <property type="entry name" value="DNA breaking-rejoining enzymes"/>
    <property type="match status" value="1"/>
</dbReference>
<keyword evidence="1" id="KW-0233">DNA recombination</keyword>
<dbReference type="EMBL" id="KN838604">
    <property type="protein sequence ID" value="KIK01577.1"/>
    <property type="molecule type" value="Genomic_DNA"/>
</dbReference>
<dbReference type="InterPro" id="IPR011010">
    <property type="entry name" value="DNA_brk_join_enz"/>
</dbReference>
<organism evidence="2 3">
    <name type="scientific">Laccaria amethystina LaAM-08-1</name>
    <dbReference type="NCBI Taxonomy" id="1095629"/>
    <lineage>
        <taxon>Eukaryota</taxon>
        <taxon>Fungi</taxon>
        <taxon>Dikarya</taxon>
        <taxon>Basidiomycota</taxon>
        <taxon>Agaricomycotina</taxon>
        <taxon>Agaricomycetes</taxon>
        <taxon>Agaricomycetidae</taxon>
        <taxon>Agaricales</taxon>
        <taxon>Agaricineae</taxon>
        <taxon>Hydnangiaceae</taxon>
        <taxon>Laccaria</taxon>
    </lineage>
</organism>
<sequence length="267" mass="30303">MHNYPLDPTPDTLSLFTVYMCHHIKPDSVGTYLSGICHQLEPYFPDVHTSRNSALVHRTLQGCKRIRAVPTSRKRALTIGDLETVVDALSSSTDYDDNLFLAQLLTGFFMKVMKRNSVQTNNVSCKFFLPGHKADRFFEGNTIIVRKNPHKFDPHKQFSTYLRAHDAEFPFSSPLWLTSRGTIPTHSFFIRRLHRFFDSDTAGQSLRAGGATSLAENRVPPSIIQAIGRWASDAFKIYIRKSPVLIQALLFGQTKWSQSTFLHALET</sequence>
<evidence type="ECO:0000256" key="1">
    <source>
        <dbReference type="ARBA" id="ARBA00023172"/>
    </source>
</evidence>
<dbReference type="AlphaFoldDB" id="A0A0C9XVE3"/>
<evidence type="ECO:0000313" key="3">
    <source>
        <dbReference type="Proteomes" id="UP000054477"/>
    </source>
</evidence>
<dbReference type="GO" id="GO:0003677">
    <property type="term" value="F:DNA binding"/>
    <property type="evidence" value="ECO:0007669"/>
    <property type="project" value="InterPro"/>
</dbReference>
<dbReference type="InterPro" id="IPR052925">
    <property type="entry name" value="Phage_Integrase-like_Recomb"/>
</dbReference>
<dbReference type="PANTHER" id="PTHR34605">
    <property type="entry name" value="PHAGE_INTEGRASE DOMAIN-CONTAINING PROTEIN"/>
    <property type="match status" value="1"/>
</dbReference>
<reference evidence="3" key="2">
    <citation type="submission" date="2015-01" db="EMBL/GenBank/DDBJ databases">
        <title>Evolutionary Origins and Diversification of the Mycorrhizal Mutualists.</title>
        <authorList>
            <consortium name="DOE Joint Genome Institute"/>
            <consortium name="Mycorrhizal Genomics Consortium"/>
            <person name="Kohler A."/>
            <person name="Kuo A."/>
            <person name="Nagy L.G."/>
            <person name="Floudas D."/>
            <person name="Copeland A."/>
            <person name="Barry K.W."/>
            <person name="Cichocki N."/>
            <person name="Veneault-Fourrey C."/>
            <person name="LaButti K."/>
            <person name="Lindquist E.A."/>
            <person name="Lipzen A."/>
            <person name="Lundell T."/>
            <person name="Morin E."/>
            <person name="Murat C."/>
            <person name="Riley R."/>
            <person name="Ohm R."/>
            <person name="Sun H."/>
            <person name="Tunlid A."/>
            <person name="Henrissat B."/>
            <person name="Grigoriev I.V."/>
            <person name="Hibbett D.S."/>
            <person name="Martin F."/>
        </authorList>
    </citation>
    <scope>NUCLEOTIDE SEQUENCE [LARGE SCALE GENOMIC DNA]</scope>
    <source>
        <strain evidence="3">LaAM-08-1</strain>
    </source>
</reference>
<gene>
    <name evidence="2" type="ORF">K443DRAFT_6766</name>
</gene>
<reference evidence="2 3" key="1">
    <citation type="submission" date="2014-04" db="EMBL/GenBank/DDBJ databases">
        <authorList>
            <consortium name="DOE Joint Genome Institute"/>
            <person name="Kuo A."/>
            <person name="Kohler A."/>
            <person name="Nagy L.G."/>
            <person name="Floudas D."/>
            <person name="Copeland A."/>
            <person name="Barry K.W."/>
            <person name="Cichocki N."/>
            <person name="Veneault-Fourrey C."/>
            <person name="LaButti K."/>
            <person name="Lindquist E.A."/>
            <person name="Lipzen A."/>
            <person name="Lundell T."/>
            <person name="Morin E."/>
            <person name="Murat C."/>
            <person name="Sun H."/>
            <person name="Tunlid A."/>
            <person name="Henrissat B."/>
            <person name="Grigoriev I.V."/>
            <person name="Hibbett D.S."/>
            <person name="Martin F."/>
            <person name="Nordberg H.P."/>
            <person name="Cantor M.N."/>
            <person name="Hua S.X."/>
        </authorList>
    </citation>
    <scope>NUCLEOTIDE SEQUENCE [LARGE SCALE GENOMIC DNA]</scope>
    <source>
        <strain evidence="2 3">LaAM-08-1</strain>
    </source>
</reference>
<name>A0A0C9XVE3_9AGAR</name>
<dbReference type="Gene3D" id="1.10.443.10">
    <property type="entry name" value="Intergrase catalytic core"/>
    <property type="match status" value="1"/>
</dbReference>
<dbReference type="Proteomes" id="UP000054477">
    <property type="component" value="Unassembled WGS sequence"/>
</dbReference>
<accession>A0A0C9XVE3</accession>
<dbReference type="OrthoDB" id="5598396at2759"/>
<dbReference type="HOGENOM" id="CLU_083223_0_0_1"/>
<dbReference type="STRING" id="1095629.A0A0C9XVE3"/>
<dbReference type="GO" id="GO:0015074">
    <property type="term" value="P:DNA integration"/>
    <property type="evidence" value="ECO:0007669"/>
    <property type="project" value="InterPro"/>
</dbReference>
<evidence type="ECO:0000313" key="2">
    <source>
        <dbReference type="EMBL" id="KIK01577.1"/>
    </source>
</evidence>
<dbReference type="InterPro" id="IPR013762">
    <property type="entry name" value="Integrase-like_cat_sf"/>
</dbReference>
<dbReference type="PANTHER" id="PTHR34605:SF3">
    <property type="entry name" value="P CELL-TYPE AGGLUTINATION PROTEIN MAP4-LIKE-RELATED"/>
    <property type="match status" value="1"/>
</dbReference>
<dbReference type="GO" id="GO:0006310">
    <property type="term" value="P:DNA recombination"/>
    <property type="evidence" value="ECO:0007669"/>
    <property type="project" value="UniProtKB-KW"/>
</dbReference>
<protein>
    <submittedName>
        <fullName evidence="2">Uncharacterized protein</fullName>
    </submittedName>
</protein>
<proteinExistence type="predicted"/>